<evidence type="ECO:0000256" key="1">
    <source>
        <dbReference type="ARBA" id="ARBA00022448"/>
    </source>
</evidence>
<name>A0A1I5F6A4_9ACTN</name>
<dbReference type="AlphaFoldDB" id="A0A1I5F6A4"/>
<dbReference type="Pfam" id="PF00005">
    <property type="entry name" value="ABC_tran"/>
    <property type="match status" value="1"/>
</dbReference>
<dbReference type="InParanoid" id="A0A1I5F6A4"/>
<dbReference type="PROSITE" id="PS00211">
    <property type="entry name" value="ABC_TRANSPORTER_1"/>
    <property type="match status" value="1"/>
</dbReference>
<dbReference type="InterPro" id="IPR032823">
    <property type="entry name" value="BCA_ABC_TP_C"/>
</dbReference>
<dbReference type="SUPFAM" id="SSF52540">
    <property type="entry name" value="P-loop containing nucleoside triphosphate hydrolases"/>
    <property type="match status" value="1"/>
</dbReference>
<dbReference type="PROSITE" id="PS50893">
    <property type="entry name" value="ABC_TRANSPORTER_2"/>
    <property type="match status" value="1"/>
</dbReference>
<dbReference type="InterPro" id="IPR003593">
    <property type="entry name" value="AAA+_ATPase"/>
</dbReference>
<dbReference type="InterPro" id="IPR017871">
    <property type="entry name" value="ABC_transporter-like_CS"/>
</dbReference>
<dbReference type="Gene3D" id="3.40.50.300">
    <property type="entry name" value="P-loop containing nucleotide triphosphate hydrolases"/>
    <property type="match status" value="1"/>
</dbReference>
<evidence type="ECO:0000259" key="4">
    <source>
        <dbReference type="PROSITE" id="PS50893"/>
    </source>
</evidence>
<dbReference type="EMBL" id="FOVH01000004">
    <property type="protein sequence ID" value="SFO19308.1"/>
    <property type="molecule type" value="Genomic_DNA"/>
</dbReference>
<keyword evidence="6" id="KW-1185">Reference proteome</keyword>
<dbReference type="PANTHER" id="PTHR45772">
    <property type="entry name" value="CONSERVED COMPONENT OF ABC TRANSPORTER FOR NATURAL AMINO ACIDS-RELATED"/>
    <property type="match status" value="1"/>
</dbReference>
<sequence length="251" mass="26883">MLEIRNVSVRFGGLQVLDDVSLALPPGRVTGVIGPNGAGKTTLFDCVTGFVRRDTGTIRVDGRAVPRTSPHRAARAGIARTFQTPRMFGGLTTLENLVVAGSRPSAVRSLVLAFRSRAHSAELRGLAALAEETGVFMGLAPVLDQRSDALSGGQRKLLEIGRALMREPRVLLLDEPMAGVHPSLAGTIATRMRAVADRGLAVGVIEHNMEFVMTHCDHVHVLARGKELAHGEPDVVRKDPRVLEAYLGGRP</sequence>
<keyword evidence="3 5" id="KW-0067">ATP-binding</keyword>
<keyword evidence="1" id="KW-0813">Transport</keyword>
<dbReference type="CDD" id="cd03219">
    <property type="entry name" value="ABC_Mj1267_LivG_branched"/>
    <property type="match status" value="1"/>
</dbReference>
<evidence type="ECO:0000256" key="3">
    <source>
        <dbReference type="ARBA" id="ARBA00022840"/>
    </source>
</evidence>
<dbReference type="Proteomes" id="UP000183413">
    <property type="component" value="Unassembled WGS sequence"/>
</dbReference>
<dbReference type="InterPro" id="IPR027417">
    <property type="entry name" value="P-loop_NTPase"/>
</dbReference>
<keyword evidence="2" id="KW-0547">Nucleotide-binding</keyword>
<evidence type="ECO:0000313" key="5">
    <source>
        <dbReference type="EMBL" id="SFO19308.1"/>
    </source>
</evidence>
<dbReference type="GO" id="GO:0016887">
    <property type="term" value="F:ATP hydrolysis activity"/>
    <property type="evidence" value="ECO:0007669"/>
    <property type="project" value="InterPro"/>
</dbReference>
<organism evidence="5 6">
    <name type="scientific">Actinomadura madurae</name>
    <dbReference type="NCBI Taxonomy" id="1993"/>
    <lineage>
        <taxon>Bacteria</taxon>
        <taxon>Bacillati</taxon>
        <taxon>Actinomycetota</taxon>
        <taxon>Actinomycetes</taxon>
        <taxon>Streptosporangiales</taxon>
        <taxon>Thermomonosporaceae</taxon>
        <taxon>Actinomadura</taxon>
    </lineage>
</organism>
<dbReference type="GeneID" id="99653871"/>
<dbReference type="GO" id="GO:0005886">
    <property type="term" value="C:plasma membrane"/>
    <property type="evidence" value="ECO:0007669"/>
    <property type="project" value="TreeGrafter"/>
</dbReference>
<dbReference type="InterPro" id="IPR051120">
    <property type="entry name" value="ABC_AA/LPS_Transport"/>
</dbReference>
<dbReference type="PANTHER" id="PTHR45772:SF9">
    <property type="entry name" value="CONSERVED COMPONENT OF ABC TRANSPORTER FOR NATURAL AMINO ACIDS"/>
    <property type="match status" value="1"/>
</dbReference>
<protein>
    <submittedName>
        <fullName evidence="5">Branched-chain amino acid transport system ATP-binding protein</fullName>
    </submittedName>
</protein>
<gene>
    <name evidence="5" type="ORF">SAMN04489713_104449</name>
</gene>
<dbReference type="STRING" id="1993.SAMN04489713_104449"/>
<evidence type="ECO:0000313" key="6">
    <source>
        <dbReference type="Proteomes" id="UP000183413"/>
    </source>
</evidence>
<dbReference type="eggNOG" id="COG0411">
    <property type="taxonomic scope" value="Bacteria"/>
</dbReference>
<accession>A0A1I5F6A4</accession>
<reference evidence="5 6" key="1">
    <citation type="submission" date="2016-10" db="EMBL/GenBank/DDBJ databases">
        <authorList>
            <person name="de Groot N.N."/>
        </authorList>
    </citation>
    <scope>NUCLEOTIDE SEQUENCE [LARGE SCALE GENOMIC DNA]</scope>
    <source>
        <strain evidence="5 6">DSM 43067</strain>
    </source>
</reference>
<dbReference type="RefSeq" id="WP_021594378.1">
    <property type="nucleotide sequence ID" value="NZ_CP083237.1"/>
</dbReference>
<proteinExistence type="predicted"/>
<evidence type="ECO:0000256" key="2">
    <source>
        <dbReference type="ARBA" id="ARBA00022741"/>
    </source>
</evidence>
<feature type="domain" description="ABC transporter" evidence="4">
    <location>
        <begin position="2"/>
        <end position="249"/>
    </location>
</feature>
<dbReference type="Pfam" id="PF12399">
    <property type="entry name" value="BCA_ABC_TP_C"/>
    <property type="match status" value="1"/>
</dbReference>
<dbReference type="GO" id="GO:0005524">
    <property type="term" value="F:ATP binding"/>
    <property type="evidence" value="ECO:0007669"/>
    <property type="project" value="UniProtKB-KW"/>
</dbReference>
<dbReference type="InterPro" id="IPR003439">
    <property type="entry name" value="ABC_transporter-like_ATP-bd"/>
</dbReference>
<dbReference type="SMART" id="SM00382">
    <property type="entry name" value="AAA"/>
    <property type="match status" value="1"/>
</dbReference>